<feature type="domain" description="Glycoside hydrolase family 2 immunoglobulin-like beta-sandwich" evidence="21">
    <location>
        <begin position="203"/>
        <end position="309"/>
    </location>
</feature>
<dbReference type="InterPro" id="IPR041447">
    <property type="entry name" value="Mannosidase_ig"/>
</dbReference>
<protein>
    <recommendedName>
        <fullName evidence="9">Beta-mannosidase</fullName>
        <ecNumber evidence="8">3.2.1.25</ecNumber>
    </recommendedName>
    <alternativeName>
        <fullName evidence="19">Beta-mannosidase B</fullName>
    </alternativeName>
    <alternativeName>
        <fullName evidence="17">Lysosomal beta A mannosidase</fullName>
    </alternativeName>
    <alternativeName>
        <fullName evidence="20">Mannanase B</fullName>
    </alternativeName>
</protein>
<organism evidence="26 27">
    <name type="scientific">Paenibacillus bovis</name>
    <dbReference type="NCBI Taxonomy" id="1616788"/>
    <lineage>
        <taxon>Bacteria</taxon>
        <taxon>Bacillati</taxon>
        <taxon>Bacillota</taxon>
        <taxon>Bacilli</taxon>
        <taxon>Bacillales</taxon>
        <taxon>Paenibacillaceae</taxon>
        <taxon>Paenibacillus</taxon>
    </lineage>
</organism>
<dbReference type="GO" id="GO:0005975">
    <property type="term" value="P:carbohydrate metabolic process"/>
    <property type="evidence" value="ECO:0007669"/>
    <property type="project" value="InterPro"/>
</dbReference>
<dbReference type="InterPro" id="IPR041625">
    <property type="entry name" value="Beta-mannosidase_Ig"/>
</dbReference>
<dbReference type="AlphaFoldDB" id="A0A172ZK12"/>
<evidence type="ECO:0000256" key="8">
    <source>
        <dbReference type="ARBA" id="ARBA00012754"/>
    </source>
</evidence>
<dbReference type="Pfam" id="PF22666">
    <property type="entry name" value="Glyco_hydro_2_N2"/>
    <property type="match status" value="1"/>
</dbReference>
<feature type="domain" description="Beta-mannosidase-like galactose-binding" evidence="25">
    <location>
        <begin position="16"/>
        <end position="193"/>
    </location>
</feature>
<dbReference type="SUPFAM" id="SSF49303">
    <property type="entry name" value="beta-Galactosidase/glucuronidase domain"/>
    <property type="match status" value="3"/>
</dbReference>
<keyword evidence="16" id="KW-0326">Glycosidase</keyword>
<evidence type="ECO:0000256" key="3">
    <source>
        <dbReference type="ARBA" id="ARBA00004371"/>
    </source>
</evidence>
<evidence type="ECO:0000256" key="1">
    <source>
        <dbReference type="ARBA" id="ARBA00000829"/>
    </source>
</evidence>
<dbReference type="InterPro" id="IPR017853">
    <property type="entry name" value="GH"/>
</dbReference>
<dbReference type="Gene3D" id="2.60.120.260">
    <property type="entry name" value="Galactose-binding domain-like"/>
    <property type="match status" value="1"/>
</dbReference>
<keyword evidence="15" id="KW-0458">Lysosome</keyword>
<evidence type="ECO:0000256" key="19">
    <source>
        <dbReference type="ARBA" id="ARBA00041069"/>
    </source>
</evidence>
<dbReference type="InterPro" id="IPR006103">
    <property type="entry name" value="Glyco_hydro_2_cat"/>
</dbReference>
<dbReference type="GO" id="GO:0006516">
    <property type="term" value="P:glycoprotein catabolic process"/>
    <property type="evidence" value="ECO:0007669"/>
    <property type="project" value="TreeGrafter"/>
</dbReference>
<feature type="domain" description="Beta-mannosidase Ig-fold" evidence="23">
    <location>
        <begin position="772"/>
        <end position="830"/>
    </location>
</feature>
<evidence type="ECO:0000256" key="2">
    <source>
        <dbReference type="ARBA" id="ARBA00003150"/>
    </source>
</evidence>
<comment type="catalytic activity">
    <reaction evidence="1">
        <text>Hydrolysis of terminal, non-reducing beta-D-mannose residues in beta-D-mannosides.</text>
        <dbReference type="EC" id="3.2.1.25"/>
    </reaction>
</comment>
<evidence type="ECO:0000256" key="9">
    <source>
        <dbReference type="ARBA" id="ARBA00015707"/>
    </source>
</evidence>
<dbReference type="STRING" id="1616788.AR543_16675"/>
<feature type="domain" description="Glycoside hydrolase family 2 catalytic" evidence="22">
    <location>
        <begin position="329"/>
        <end position="443"/>
    </location>
</feature>
<comment type="pathway">
    <text evidence="5">Glycan metabolism; N-glycan degradation.</text>
</comment>
<evidence type="ECO:0000256" key="18">
    <source>
        <dbReference type="ARBA" id="ARBA00038429"/>
    </source>
</evidence>
<dbReference type="SUPFAM" id="SSF51445">
    <property type="entry name" value="(Trans)glycosidases"/>
    <property type="match status" value="1"/>
</dbReference>
<dbReference type="Gene3D" id="3.20.20.80">
    <property type="entry name" value="Glycosidases"/>
    <property type="match status" value="1"/>
</dbReference>
<evidence type="ECO:0000256" key="16">
    <source>
        <dbReference type="ARBA" id="ARBA00023295"/>
    </source>
</evidence>
<dbReference type="PANTHER" id="PTHR43730:SF1">
    <property type="entry name" value="BETA-MANNOSIDASE"/>
    <property type="match status" value="1"/>
</dbReference>
<dbReference type="FunFam" id="2.60.120.260:FF:000060">
    <property type="entry name" value="Probable beta-mannosidase"/>
    <property type="match status" value="1"/>
</dbReference>
<evidence type="ECO:0000256" key="6">
    <source>
        <dbReference type="ARBA" id="ARBA00011245"/>
    </source>
</evidence>
<dbReference type="InterPro" id="IPR008979">
    <property type="entry name" value="Galactose-bd-like_sf"/>
</dbReference>
<evidence type="ECO:0000313" key="27">
    <source>
        <dbReference type="Proteomes" id="UP000078148"/>
    </source>
</evidence>
<dbReference type="GO" id="GO:0004567">
    <property type="term" value="F:beta-mannosidase activity"/>
    <property type="evidence" value="ECO:0007669"/>
    <property type="project" value="UniProtKB-EC"/>
</dbReference>
<dbReference type="InterPro" id="IPR054593">
    <property type="entry name" value="Beta-mannosidase-like_N2"/>
</dbReference>
<dbReference type="OrthoDB" id="9801077at2"/>
<evidence type="ECO:0000256" key="17">
    <source>
        <dbReference type="ARBA" id="ARBA00032581"/>
    </source>
</evidence>
<keyword evidence="27" id="KW-1185">Reference proteome</keyword>
<keyword evidence="12" id="KW-0378">Hydrolase</keyword>
<comment type="subunit">
    <text evidence="7">Homodimer.</text>
</comment>
<gene>
    <name evidence="26" type="ORF">AR543_16675</name>
</gene>
<evidence type="ECO:0000256" key="20">
    <source>
        <dbReference type="ARBA" id="ARBA00041614"/>
    </source>
</evidence>
<evidence type="ECO:0000256" key="15">
    <source>
        <dbReference type="ARBA" id="ARBA00023228"/>
    </source>
</evidence>
<comment type="subcellular location">
    <subcellularLocation>
        <location evidence="3">Lysosome</location>
    </subcellularLocation>
    <subcellularLocation>
        <location evidence="4">Secreted</location>
    </subcellularLocation>
</comment>
<dbReference type="Pfam" id="PF17786">
    <property type="entry name" value="Mannosidase_ig"/>
    <property type="match status" value="1"/>
</dbReference>
<accession>A0A172ZK12</accession>
<feature type="domain" description="Mannosidase Ig/CBM-like" evidence="24">
    <location>
        <begin position="681"/>
        <end position="769"/>
    </location>
</feature>
<dbReference type="GO" id="GO:0005576">
    <property type="term" value="C:extracellular region"/>
    <property type="evidence" value="ECO:0007669"/>
    <property type="project" value="UniProtKB-SubCell"/>
</dbReference>
<dbReference type="Pfam" id="PF17753">
    <property type="entry name" value="Ig_mannosidase"/>
    <property type="match status" value="1"/>
</dbReference>
<evidence type="ECO:0000256" key="4">
    <source>
        <dbReference type="ARBA" id="ARBA00004613"/>
    </source>
</evidence>
<dbReference type="FunFam" id="3.20.20.80:FF:000050">
    <property type="entry name" value="Beta-mannosidase B"/>
    <property type="match status" value="1"/>
</dbReference>
<evidence type="ECO:0000256" key="14">
    <source>
        <dbReference type="ARBA" id="ARBA00023180"/>
    </source>
</evidence>
<evidence type="ECO:0000259" key="24">
    <source>
        <dbReference type="Pfam" id="PF17786"/>
    </source>
</evidence>
<evidence type="ECO:0000259" key="21">
    <source>
        <dbReference type="Pfam" id="PF00703"/>
    </source>
</evidence>
<dbReference type="EMBL" id="CP013023">
    <property type="protein sequence ID" value="ANF97480.1"/>
    <property type="molecule type" value="Genomic_DNA"/>
</dbReference>
<comment type="subunit">
    <text evidence="6">Monomer.</text>
</comment>
<name>A0A172ZK12_9BACL</name>
<dbReference type="GO" id="GO:0005764">
    <property type="term" value="C:lysosome"/>
    <property type="evidence" value="ECO:0007669"/>
    <property type="project" value="UniProtKB-SubCell"/>
</dbReference>
<evidence type="ECO:0000256" key="12">
    <source>
        <dbReference type="ARBA" id="ARBA00022801"/>
    </source>
</evidence>
<comment type="function">
    <text evidence="2">Exoglycosidase that cleaves the single beta-linked mannose residue from the non-reducing end of all N-linked glycoprotein oligosaccharides.</text>
</comment>
<dbReference type="SUPFAM" id="SSF49785">
    <property type="entry name" value="Galactose-binding domain-like"/>
    <property type="match status" value="1"/>
</dbReference>
<evidence type="ECO:0000256" key="5">
    <source>
        <dbReference type="ARBA" id="ARBA00004740"/>
    </source>
</evidence>
<dbReference type="PANTHER" id="PTHR43730">
    <property type="entry name" value="BETA-MANNOSIDASE"/>
    <property type="match status" value="1"/>
</dbReference>
<dbReference type="Proteomes" id="UP000078148">
    <property type="component" value="Chromosome"/>
</dbReference>
<evidence type="ECO:0000256" key="13">
    <source>
        <dbReference type="ARBA" id="ARBA00023157"/>
    </source>
</evidence>
<dbReference type="Gene3D" id="2.60.40.10">
    <property type="entry name" value="Immunoglobulins"/>
    <property type="match status" value="3"/>
</dbReference>
<evidence type="ECO:0000259" key="25">
    <source>
        <dbReference type="Pfam" id="PF22666"/>
    </source>
</evidence>
<evidence type="ECO:0000256" key="11">
    <source>
        <dbReference type="ARBA" id="ARBA00022729"/>
    </source>
</evidence>
<keyword evidence="11" id="KW-0732">Signal</keyword>
<dbReference type="InterPro" id="IPR013783">
    <property type="entry name" value="Ig-like_fold"/>
</dbReference>
<sequence length="869" mass="100004">MSNLQITPYRLTLQDWQFKAADENEWLSAEVPGTVHTDLLAHNKIPDPFYGTNEKDVQWIDKKDWEYITTIQVDEAILQHSHLELVFHGLDTYADVYMNDQLVLSADNMFRTWRADVKGYAKAGENTIRIYFRSPINEDLPKLEALGYALPASNDQSDVGELGEQRVSIFARKAPYHYGWDWGPRFVTSGIWREAELVAWSEVRIEDVYIRQNHVTAESAELTAVIQIYSEQKRKGNVHIRTEDQNWEQQVTLQEGTDTIEIPLTLENPKLWWSRGLGEAHLYTFTISVTEAVDQQKTFAEQSVRTGIRSVRLVREKQGDSPGTSFYFELNGVPVFAKGANHIPNDSFLPRVTYERYRHEIVSAAEANMNMLRVWGGGIYENNEFYELCDEYGIMVWQDFMFACSMYPGDEEFLDSVQAEAEENVRRLRNHPSVVLWCGNNEMDSAWAHYIEDGGWGWKKNYTAEQREQIWNDYKAVFHELLPDVVASESPGIDYWASSPMVDMTDTVEQHTQGLTDSGDIHYWGVWHGSEPFERYNEYVGRFMSEYGFQSFPEYRSVRTYAEEADMELESEVMLRHQKNGSGNRLIKEYMDKYLPEPKDFPSFLYMSQVLQAEAMQMAIEAHRRNKPYCMGTLYWQMNDCWPVASWAGMDYFGRWKALHYYAKRSFRDIAVSVDSSNKEQFDIYAISDVLAPAALTIRVKVLGTDGGLYKEIPQSFSLAGNECLKLMSLSKDHLLDGVDPHQAVLLVELEHDGVIIDSQLSYFVSYKDIALNQPNITVTQKEENGITVIELTTDELARQVWLSADNAGEFSDNFFDMLPGQTYRVHFCQLNEIKDAHLSQPQYGLSAAAMIPSRAEGLQVTSMADYIK</sequence>
<evidence type="ECO:0000256" key="10">
    <source>
        <dbReference type="ARBA" id="ARBA00022525"/>
    </source>
</evidence>
<dbReference type="InterPro" id="IPR006102">
    <property type="entry name" value="Ig-like_GH2"/>
</dbReference>
<comment type="similarity">
    <text evidence="18">Belongs to the glycosyl hydrolase 2 family. Beta-mannosidase B subfamily.</text>
</comment>
<reference evidence="26 27" key="2">
    <citation type="journal article" date="2016" name="Int. J. Syst. Evol. Microbiol.">
        <title>Paenibacillus bovis sp. nov., isolated from raw yak (Bos grunniens) milk.</title>
        <authorList>
            <person name="Gao C."/>
            <person name="Han J."/>
            <person name="Liu Z."/>
            <person name="Xu X."/>
            <person name="Hang F."/>
            <person name="Wu Z."/>
        </authorList>
    </citation>
    <scope>NUCLEOTIDE SEQUENCE [LARGE SCALE GENOMIC DNA]</scope>
    <source>
        <strain evidence="26 27">BD3526</strain>
    </source>
</reference>
<dbReference type="EC" id="3.2.1.25" evidence="8"/>
<reference evidence="27" key="1">
    <citation type="submission" date="2015-10" db="EMBL/GenBank/DDBJ databases">
        <title>Genome of Paenibacillus bovis sp. nov.</title>
        <authorList>
            <person name="Wu Z."/>
            <person name="Gao C."/>
            <person name="Liu Z."/>
            <person name="Zheng H."/>
        </authorList>
    </citation>
    <scope>NUCLEOTIDE SEQUENCE [LARGE SCALE GENOMIC DNA]</scope>
    <source>
        <strain evidence="27">BD3526</strain>
    </source>
</reference>
<keyword evidence="10" id="KW-0964">Secreted</keyword>
<dbReference type="RefSeq" id="WP_060535586.1">
    <property type="nucleotide sequence ID" value="NZ_CP013023.1"/>
</dbReference>
<dbReference type="InterPro" id="IPR050887">
    <property type="entry name" value="Beta-mannosidase_GH2"/>
</dbReference>
<evidence type="ECO:0000259" key="22">
    <source>
        <dbReference type="Pfam" id="PF02836"/>
    </source>
</evidence>
<evidence type="ECO:0000256" key="7">
    <source>
        <dbReference type="ARBA" id="ARBA00011738"/>
    </source>
</evidence>
<dbReference type="Pfam" id="PF00703">
    <property type="entry name" value="Glyco_hydro_2"/>
    <property type="match status" value="1"/>
</dbReference>
<dbReference type="KEGG" id="pbv:AR543_16675"/>
<proteinExistence type="inferred from homology"/>
<dbReference type="Pfam" id="PF02836">
    <property type="entry name" value="Glyco_hydro_2_C"/>
    <property type="match status" value="1"/>
</dbReference>
<evidence type="ECO:0000313" key="26">
    <source>
        <dbReference type="EMBL" id="ANF97480.1"/>
    </source>
</evidence>
<keyword evidence="13" id="KW-1015">Disulfide bond</keyword>
<evidence type="ECO:0000259" key="23">
    <source>
        <dbReference type="Pfam" id="PF17753"/>
    </source>
</evidence>
<keyword evidence="14" id="KW-0325">Glycoprotein</keyword>
<dbReference type="InterPro" id="IPR036156">
    <property type="entry name" value="Beta-gal/glucu_dom_sf"/>
</dbReference>